<proteinExistence type="inferred from homology"/>
<dbReference type="EC" id="1.7.1.17" evidence="6"/>
<comment type="function">
    <text evidence="6">Quinone reductase that provides resistance to thiol-specific stress caused by electrophilic quinones.</text>
</comment>
<comment type="catalytic activity">
    <reaction evidence="5">
        <text>N,N-dimethyl-1,4-phenylenediamine + anthranilate + 2 NAD(+) = 2-(4-dimethylaminophenyl)diazenylbenzoate + 2 NADH + 2 H(+)</text>
        <dbReference type="Rhea" id="RHEA:55872"/>
        <dbReference type="ChEBI" id="CHEBI:15378"/>
        <dbReference type="ChEBI" id="CHEBI:15783"/>
        <dbReference type="ChEBI" id="CHEBI:16567"/>
        <dbReference type="ChEBI" id="CHEBI:57540"/>
        <dbReference type="ChEBI" id="CHEBI:57945"/>
        <dbReference type="ChEBI" id="CHEBI:71579"/>
        <dbReference type="EC" id="1.7.1.17"/>
    </reaction>
    <physiologicalReaction direction="right-to-left" evidence="5">
        <dbReference type="Rhea" id="RHEA:55874"/>
    </physiologicalReaction>
</comment>
<dbReference type="HAMAP" id="MF_01216">
    <property type="entry name" value="Azoreductase_type1"/>
    <property type="match status" value="1"/>
</dbReference>
<dbReference type="InterPro" id="IPR029039">
    <property type="entry name" value="Flavoprotein-like_sf"/>
</dbReference>
<reference evidence="8 9" key="1">
    <citation type="submission" date="2019-07" db="EMBL/GenBank/DDBJ databases">
        <title>Genome sequence of 2 isolates from Red Sea Mangroves.</title>
        <authorList>
            <person name="Sefrji F."/>
            <person name="Michoud G."/>
            <person name="Merlino G."/>
            <person name="Daffonchio D."/>
        </authorList>
    </citation>
    <scope>NUCLEOTIDE SEQUENCE [LARGE SCALE GENOMIC DNA]</scope>
    <source>
        <strain evidence="8 9">R1DC41</strain>
    </source>
</reference>
<comment type="caution">
    <text evidence="6">Lacks conserved residue(s) required for the propagation of feature annotation.</text>
</comment>
<dbReference type="GO" id="GO:0016655">
    <property type="term" value="F:oxidoreductase activity, acting on NAD(P)H, quinone or similar compound as acceptor"/>
    <property type="evidence" value="ECO:0007669"/>
    <property type="project" value="InterPro"/>
</dbReference>
<dbReference type="EMBL" id="CP049742">
    <property type="protein sequence ID" value="QPC48289.1"/>
    <property type="molecule type" value="Genomic_DNA"/>
</dbReference>
<dbReference type="SUPFAM" id="SSF52218">
    <property type="entry name" value="Flavoproteins"/>
    <property type="match status" value="1"/>
</dbReference>
<keyword evidence="1 6" id="KW-0285">Flavoprotein</keyword>
<comment type="similarity">
    <text evidence="6">Belongs to the azoreductase type 1 family.</text>
</comment>
<dbReference type="GO" id="GO:0016652">
    <property type="term" value="F:oxidoreductase activity, acting on NAD(P)H as acceptor"/>
    <property type="evidence" value="ECO:0007669"/>
    <property type="project" value="UniProtKB-UniRule"/>
</dbReference>
<comment type="function">
    <text evidence="6">Also exhibits azoreductase activity. Catalyzes the reductive cleavage of the azo bond in aromatic azo compounds to the corresponding amines.</text>
</comment>
<dbReference type="RefSeq" id="WP_239672978.1">
    <property type="nucleotide sequence ID" value="NZ_CP049742.1"/>
</dbReference>
<organism evidence="8 9">
    <name type="scientific">Mangrovibacillus cuniculi</name>
    <dbReference type="NCBI Taxonomy" id="2593652"/>
    <lineage>
        <taxon>Bacteria</taxon>
        <taxon>Bacillati</taxon>
        <taxon>Bacillota</taxon>
        <taxon>Bacilli</taxon>
        <taxon>Bacillales</taxon>
        <taxon>Bacillaceae</taxon>
        <taxon>Mangrovibacillus</taxon>
    </lineage>
</organism>
<evidence type="ECO:0000256" key="2">
    <source>
        <dbReference type="ARBA" id="ARBA00022643"/>
    </source>
</evidence>
<dbReference type="GO" id="GO:0009055">
    <property type="term" value="F:electron transfer activity"/>
    <property type="evidence" value="ECO:0007669"/>
    <property type="project" value="UniProtKB-UniRule"/>
</dbReference>
<evidence type="ECO:0000259" key="7">
    <source>
        <dbReference type="Pfam" id="PF02525"/>
    </source>
</evidence>
<dbReference type="KEGG" id="mcui:G8O30_15865"/>
<dbReference type="AlphaFoldDB" id="A0A7S8HGS2"/>
<dbReference type="InterPro" id="IPR023048">
    <property type="entry name" value="NADH:quinone_OxRdtase_FMN_depd"/>
</dbReference>
<evidence type="ECO:0000313" key="8">
    <source>
        <dbReference type="EMBL" id="QPC48289.1"/>
    </source>
</evidence>
<comment type="subunit">
    <text evidence="6">Homodimer.</text>
</comment>
<dbReference type="Proteomes" id="UP000593626">
    <property type="component" value="Chromosome"/>
</dbReference>
<dbReference type="PANTHER" id="PTHR43741">
    <property type="entry name" value="FMN-DEPENDENT NADH-AZOREDUCTASE 1"/>
    <property type="match status" value="1"/>
</dbReference>
<dbReference type="InterPro" id="IPR050104">
    <property type="entry name" value="FMN-dep_NADH:Q_OxRdtase_AzoR1"/>
</dbReference>
<gene>
    <name evidence="6" type="primary">azoR</name>
    <name evidence="8" type="ORF">G8O30_15865</name>
</gene>
<evidence type="ECO:0000256" key="4">
    <source>
        <dbReference type="ARBA" id="ARBA00023027"/>
    </source>
</evidence>
<keyword evidence="4 6" id="KW-0520">NAD</keyword>
<keyword evidence="9" id="KW-1185">Reference proteome</keyword>
<dbReference type="GO" id="GO:0010181">
    <property type="term" value="F:FMN binding"/>
    <property type="evidence" value="ECO:0007669"/>
    <property type="project" value="UniProtKB-UniRule"/>
</dbReference>
<dbReference type="PANTHER" id="PTHR43741:SF7">
    <property type="entry name" value="FMN-DEPENDENT NADH:QUINONE OXIDOREDUCTASE"/>
    <property type="match status" value="1"/>
</dbReference>
<comment type="cofactor">
    <cofactor evidence="6">
        <name>FMN</name>
        <dbReference type="ChEBI" id="CHEBI:58210"/>
    </cofactor>
    <text evidence="6">Binds 1 FMN per subunit.</text>
</comment>
<protein>
    <recommendedName>
        <fullName evidence="6">FMN dependent NADH:quinone oxidoreductase</fullName>
        <ecNumber evidence="6">1.6.5.-</ecNumber>
    </recommendedName>
    <alternativeName>
        <fullName evidence="6">Azo-dye reductase</fullName>
    </alternativeName>
    <alternativeName>
        <fullName evidence="6">FMN-dependent NADH-azo compound oxidoreductase</fullName>
    </alternativeName>
    <alternativeName>
        <fullName evidence="6">FMN-dependent NADH-azoreductase</fullName>
        <ecNumber evidence="6">1.7.1.17</ecNumber>
    </alternativeName>
</protein>
<keyword evidence="2 6" id="KW-0288">FMN</keyword>
<evidence type="ECO:0000313" key="9">
    <source>
        <dbReference type="Proteomes" id="UP000593626"/>
    </source>
</evidence>
<evidence type="ECO:0000256" key="6">
    <source>
        <dbReference type="HAMAP-Rule" id="MF_01216"/>
    </source>
</evidence>
<accession>A0A7S8HGS2</accession>
<feature type="domain" description="Flavodoxin-like fold" evidence="7">
    <location>
        <begin position="2"/>
        <end position="205"/>
    </location>
</feature>
<dbReference type="InterPro" id="IPR003680">
    <property type="entry name" value="Flavodoxin_fold"/>
</dbReference>
<dbReference type="Gene3D" id="3.40.50.360">
    <property type="match status" value="1"/>
</dbReference>
<dbReference type="Pfam" id="PF02525">
    <property type="entry name" value="Flavodoxin_2"/>
    <property type="match status" value="1"/>
</dbReference>
<evidence type="ECO:0000256" key="1">
    <source>
        <dbReference type="ARBA" id="ARBA00022630"/>
    </source>
</evidence>
<evidence type="ECO:0000256" key="5">
    <source>
        <dbReference type="ARBA" id="ARBA00048542"/>
    </source>
</evidence>
<comment type="catalytic activity">
    <reaction evidence="6">
        <text>2 a quinone + NADH + H(+) = 2 a 1,4-benzosemiquinone + NAD(+)</text>
        <dbReference type="Rhea" id="RHEA:65952"/>
        <dbReference type="ChEBI" id="CHEBI:15378"/>
        <dbReference type="ChEBI" id="CHEBI:57540"/>
        <dbReference type="ChEBI" id="CHEBI:57945"/>
        <dbReference type="ChEBI" id="CHEBI:132124"/>
        <dbReference type="ChEBI" id="CHEBI:134225"/>
    </reaction>
</comment>
<dbReference type="EC" id="1.6.5.-" evidence="6"/>
<sequence>MKKILYVTANPKHTKESFGLQVGEKYIEERVKVVENAEVYTLNLFKEEIPEIDDCVLSAWGAIANAGGDMASANLTEEQTHLVTRLNNLLTQFIEADEVVFVTPMWNLSFPPRVKAYIDSLMVAGKTFAYTAEGPVGLLKGKTVVHVHASGGVYSQAPVHFANDYLKGIMNFMGVNNYHAVFVEGMAAEPERADAILADALVKAKDLAQKIDQHQTN</sequence>
<evidence type="ECO:0000256" key="3">
    <source>
        <dbReference type="ARBA" id="ARBA00023002"/>
    </source>
</evidence>
<feature type="binding site" evidence="6">
    <location>
        <begin position="105"/>
        <end position="108"/>
    </location>
    <ligand>
        <name>FMN</name>
        <dbReference type="ChEBI" id="CHEBI:58210"/>
    </ligand>
</feature>
<name>A0A7S8HGS2_9BACI</name>
<keyword evidence="3 6" id="KW-0560">Oxidoreductase</keyword>